<dbReference type="InterPro" id="IPR015943">
    <property type="entry name" value="WD40/YVTN_repeat-like_dom_sf"/>
</dbReference>
<evidence type="ECO:0008006" key="9">
    <source>
        <dbReference type="Google" id="ProtNLM"/>
    </source>
</evidence>
<feature type="transmembrane region" description="Helical" evidence="4">
    <location>
        <begin position="744"/>
        <end position="762"/>
    </location>
</feature>
<feature type="transmembrane region" description="Helical" evidence="4">
    <location>
        <begin position="1140"/>
        <end position="1158"/>
    </location>
</feature>
<evidence type="ECO:0000256" key="1">
    <source>
        <dbReference type="ARBA" id="ARBA00022531"/>
    </source>
</evidence>
<feature type="region of interest" description="Disordered" evidence="3">
    <location>
        <begin position="1187"/>
        <end position="1222"/>
    </location>
</feature>
<evidence type="ECO:0000313" key="8">
    <source>
        <dbReference type="Proteomes" id="UP000290637"/>
    </source>
</evidence>
<dbReference type="Pfam" id="PF14870">
    <property type="entry name" value="PSII_BNR"/>
    <property type="match status" value="2"/>
</dbReference>
<feature type="domain" description="Photosynthesis system II assembly factor Ycf48/Hcf136-like" evidence="6">
    <location>
        <begin position="163"/>
        <end position="438"/>
    </location>
</feature>
<dbReference type="Pfam" id="PF07693">
    <property type="entry name" value="KAP_NTPase"/>
    <property type="match status" value="2"/>
</dbReference>
<evidence type="ECO:0000256" key="3">
    <source>
        <dbReference type="SAM" id="MobiDB-lite"/>
    </source>
</evidence>
<dbReference type="OrthoDB" id="9813892at2"/>
<keyword evidence="4" id="KW-0472">Membrane</keyword>
<dbReference type="SUPFAM" id="SSF110296">
    <property type="entry name" value="Oligoxyloglucan reducing end-specific cellobiohydrolase"/>
    <property type="match status" value="3"/>
</dbReference>
<evidence type="ECO:0000313" key="7">
    <source>
        <dbReference type="EMBL" id="QBE62195.1"/>
    </source>
</evidence>
<feature type="transmembrane region" description="Helical" evidence="4">
    <location>
        <begin position="1234"/>
        <end position="1253"/>
    </location>
</feature>
<feature type="domain" description="Photosynthesis system II assembly factor Ycf48/Hcf136-like" evidence="6">
    <location>
        <begin position="560"/>
        <end position="691"/>
    </location>
</feature>
<evidence type="ECO:0000256" key="4">
    <source>
        <dbReference type="SAM" id="Phobius"/>
    </source>
</evidence>
<feature type="domain" description="KAP NTPase" evidence="5">
    <location>
        <begin position="1014"/>
        <end position="1298"/>
    </location>
</feature>
<keyword evidence="1" id="KW-0602">Photosynthesis</keyword>
<dbReference type="Proteomes" id="UP000290637">
    <property type="component" value="Chromosome"/>
</dbReference>
<name>A0A4P6KU95_9BURK</name>
<evidence type="ECO:0000259" key="6">
    <source>
        <dbReference type="Pfam" id="PF14870"/>
    </source>
</evidence>
<protein>
    <recommendedName>
        <fullName evidence="9">KAP NTPase domain-containing protein</fullName>
    </recommendedName>
</protein>
<dbReference type="KEGG" id="plue:EWM63_03670"/>
<accession>A0A4P6KU95</accession>
<dbReference type="EMBL" id="CP035913">
    <property type="protein sequence ID" value="QBE62195.1"/>
    <property type="molecule type" value="Genomic_DNA"/>
</dbReference>
<evidence type="ECO:0000259" key="5">
    <source>
        <dbReference type="Pfam" id="PF07693"/>
    </source>
</evidence>
<dbReference type="InterPro" id="IPR027417">
    <property type="entry name" value="P-loop_NTPase"/>
</dbReference>
<dbReference type="PANTHER" id="PTHR47199:SF2">
    <property type="entry name" value="PHOTOSYSTEM II STABILITY_ASSEMBLY FACTOR HCF136, CHLOROPLASTIC"/>
    <property type="match status" value="1"/>
</dbReference>
<dbReference type="PANTHER" id="PTHR47199">
    <property type="entry name" value="PHOTOSYSTEM II STABILITY/ASSEMBLY FACTOR HCF136, CHLOROPLASTIC"/>
    <property type="match status" value="1"/>
</dbReference>
<dbReference type="RefSeq" id="WP_130185332.1">
    <property type="nucleotide sequence ID" value="NZ_CP035913.1"/>
</dbReference>
<organism evidence="7 8">
    <name type="scientific">Pseudoduganella lutea</name>
    <dbReference type="NCBI Taxonomy" id="321985"/>
    <lineage>
        <taxon>Bacteria</taxon>
        <taxon>Pseudomonadati</taxon>
        <taxon>Pseudomonadota</taxon>
        <taxon>Betaproteobacteria</taxon>
        <taxon>Burkholderiales</taxon>
        <taxon>Oxalobacteraceae</taxon>
        <taxon>Telluria group</taxon>
        <taxon>Pseudoduganella</taxon>
    </lineage>
</organism>
<dbReference type="SUPFAM" id="SSF52540">
    <property type="entry name" value="P-loop containing nucleoside triphosphate hydrolases"/>
    <property type="match status" value="1"/>
</dbReference>
<dbReference type="CDD" id="cd15482">
    <property type="entry name" value="Sialidase_non-viral"/>
    <property type="match status" value="1"/>
</dbReference>
<feature type="domain" description="KAP NTPase" evidence="5">
    <location>
        <begin position="793"/>
        <end position="867"/>
    </location>
</feature>
<feature type="transmembrane region" description="Helical" evidence="4">
    <location>
        <begin position="948"/>
        <end position="974"/>
    </location>
</feature>
<feature type="transmembrane region" description="Helical" evidence="4">
    <location>
        <begin position="893"/>
        <end position="911"/>
    </location>
</feature>
<dbReference type="GO" id="GO:0009523">
    <property type="term" value="C:photosystem II"/>
    <property type="evidence" value="ECO:0007669"/>
    <property type="project" value="UniProtKB-KW"/>
</dbReference>
<proteinExistence type="predicted"/>
<dbReference type="InterPro" id="IPR028203">
    <property type="entry name" value="PSII_CF48-like_dom"/>
</dbReference>
<evidence type="ECO:0000256" key="2">
    <source>
        <dbReference type="ARBA" id="ARBA00023276"/>
    </source>
</evidence>
<dbReference type="InterPro" id="IPR011646">
    <property type="entry name" value="KAP_P-loop"/>
</dbReference>
<dbReference type="Gene3D" id="2.130.10.10">
    <property type="entry name" value="YVTN repeat-like/Quinoprotein amine dehydrogenase"/>
    <property type="match status" value="3"/>
</dbReference>
<gene>
    <name evidence="7" type="ORF">EWM63_03670</name>
</gene>
<dbReference type="Gene3D" id="3.40.50.300">
    <property type="entry name" value="P-loop containing nucleotide triphosphate hydrolases"/>
    <property type="match status" value="1"/>
</dbReference>
<reference evidence="7 8" key="1">
    <citation type="submission" date="2019-02" db="EMBL/GenBank/DDBJ databases">
        <title>Draft Genome Sequences of Six Type Strains of the Genus Massilia.</title>
        <authorList>
            <person name="Miess H."/>
            <person name="Frediansyhah A."/>
            <person name="Gross H."/>
        </authorList>
    </citation>
    <scope>NUCLEOTIDE SEQUENCE [LARGE SCALE GENOMIC DNA]</scope>
    <source>
        <strain evidence="7 8">DSM 17473</strain>
    </source>
</reference>
<keyword evidence="4" id="KW-0812">Transmembrane</keyword>
<keyword evidence="8" id="KW-1185">Reference proteome</keyword>
<keyword evidence="2" id="KW-0604">Photosystem II</keyword>
<keyword evidence="4" id="KW-1133">Transmembrane helix</keyword>
<sequence>MIKARSRPAMAFSGLRSFLIVSSFAILILSTIAAWLQQPLANPLERAERWSRQWWISPVESSPLQRFALTAPGDIFALREGTHMWIVEGNSIAWTKDRASTWEKARLPLSTAEWQMQFVDPVHGWIHDISYGSEPNLFSTNDAGRNWTQLALPPVELDDEKPIIDFIDPKHGWASMKGQLFETMDGGQTWKLVFGRPDSPRITALEFSDSRTGWMSTENDGGIVQFSSDGGKTWNTEIVPNALPVTQKKFVIENNSTSLLITIRADSITLDNPQPALYVKKNQGKWQAVTLPENFQGEIKAGSLQKDRIWVFNDSGQLFTGNVDGGSWTRHKVPALTEDLQISEDGRGWSKSRDGSIWLTTDIRKGWQPATLSLERPRLQALHLRPLGTGRFILAQNGQHILASTKDGGRNWQFSSLPEIAFRLRTLFTDDRRGWVYSFLANEFYRTDNGGASWKGLDLPNGRIRRIFFMTPDRGWAFVTNDSTRKLALAHTMDGGESWSYSSKPPRIPFSHVHDMHFMTETTGWVRVGSERNRGSNFYMTWDGGTNWHLAPDVMDLDVATCSFSDVANGWLLAMNGDIGQLYKTVNGGRAWTKIDAFSMVVSPVKDSRLTSANLLLRLSAPDPDHAWVSDRTGRALRTSDGGDKWAPLKIVPQSNGPIGVMQFTDAKNGWVDAAGTLYRTEDSGTTWSPVSFATGVTGTMAAWHPPLSGAGFWIGTNDQRYETSDYGQHWSPSGEYRKYFAPWWWLTAALALAMSGLAVTIDPGQLPRPASIEDRLSPDVPITSPQEDQLGYSRIADGLAAFISNPATAPPFSIAITGPWGKGKSSIMSLLRRRLDEWHFPIVWFNAWHHQKSEQILASLFAHIREQALLPWYTKQGLGFRMRLIADRWRDGLPLLALAGLLVFFGAWYFTDQASLAALAETLKEKAVDNEGGNKQEGLLSATSWKAAIAAGGTLGLVLIAKNFMGIVTAFGVTPKMLLSATAALRPGSLASAAAARYQFAKDFGEVCNAYGIRRLVVFVDDIDRCDPAVVPEVLELINFLMSSGRCFVVMGAEKSWVCGAVANAYKDLAEQVAKGNGQHTADAQGEFAERYLEKLFNLEVPVTASGDNVIKAMLANDRPTEESKPNIAGTLVTLGRRLAPAVLSIGVIILLAWLGFHVGSNSENAREKASFQPLPVIEAVKDVSGTKRQRCEGDPEKCRESDKERAKAEEQDNAPLRELHRPALADDSPFPIWYVVVPLALLIAAAFGAAVRLPRFVHRDSVDFLRALETWSEWLSETYTTPRSFKRFVNKVRFLAMLERAAPQVAEARKRTRKDRRRRAAAQNESHDIASPAIVAYAAILSRQPGWRRECFAGQGILVDEPELRARLQKSFTPETKTFDEVYGELVVTLAQHNGEQAAGDGASNWLPSVATGRLIERLVLAD</sequence>
<dbReference type="GO" id="GO:0015979">
    <property type="term" value="P:photosynthesis"/>
    <property type="evidence" value="ECO:0007669"/>
    <property type="project" value="UniProtKB-KW"/>
</dbReference>